<gene>
    <name evidence="3" type="ORF">SteCoe_25926</name>
</gene>
<feature type="region of interest" description="Disordered" evidence="2">
    <location>
        <begin position="1"/>
        <end position="30"/>
    </location>
</feature>
<dbReference type="AlphaFoldDB" id="A0A1R2BE63"/>
<dbReference type="EMBL" id="MPUH01000714">
    <property type="protein sequence ID" value="OMJ75043.1"/>
    <property type="molecule type" value="Genomic_DNA"/>
</dbReference>
<reference evidence="3 4" key="1">
    <citation type="submission" date="2016-11" db="EMBL/GenBank/DDBJ databases">
        <title>The macronuclear genome of Stentor coeruleus: a giant cell with tiny introns.</title>
        <authorList>
            <person name="Slabodnick M."/>
            <person name="Ruby J.G."/>
            <person name="Reiff S.B."/>
            <person name="Swart E.C."/>
            <person name="Gosai S."/>
            <person name="Prabakaran S."/>
            <person name="Witkowska E."/>
            <person name="Larue G.E."/>
            <person name="Fisher S."/>
            <person name="Freeman R.M."/>
            <person name="Gunawardena J."/>
            <person name="Chu W."/>
            <person name="Stover N.A."/>
            <person name="Gregory B.D."/>
            <person name="Nowacki M."/>
            <person name="Derisi J."/>
            <person name="Roy S.W."/>
            <person name="Marshall W.F."/>
            <person name="Sood P."/>
        </authorList>
    </citation>
    <scope>NUCLEOTIDE SEQUENCE [LARGE SCALE GENOMIC DNA]</scope>
    <source>
        <strain evidence="3">WM001</strain>
    </source>
</reference>
<comment type="caution">
    <text evidence="3">The sequence shown here is derived from an EMBL/GenBank/DDBJ whole genome shotgun (WGS) entry which is preliminary data.</text>
</comment>
<proteinExistence type="predicted"/>
<dbReference type="OrthoDB" id="326331at2759"/>
<protein>
    <submittedName>
        <fullName evidence="3">Uncharacterized protein</fullName>
    </submittedName>
</protein>
<keyword evidence="4" id="KW-1185">Reference proteome</keyword>
<evidence type="ECO:0000256" key="2">
    <source>
        <dbReference type="SAM" id="MobiDB-lite"/>
    </source>
</evidence>
<name>A0A1R2BE63_9CILI</name>
<keyword evidence="1" id="KW-0175">Coiled coil</keyword>
<evidence type="ECO:0000256" key="1">
    <source>
        <dbReference type="SAM" id="Coils"/>
    </source>
</evidence>
<evidence type="ECO:0000313" key="3">
    <source>
        <dbReference type="EMBL" id="OMJ75043.1"/>
    </source>
</evidence>
<feature type="coiled-coil region" evidence="1">
    <location>
        <begin position="141"/>
        <end position="285"/>
    </location>
</feature>
<sequence>MSSTYQDRSISNCMKNMKSQTRKSSSIYEESDTPLNQFLQEKYEKAQVPFYNSRISYSNPIENSPSLDDFKEDSYYHIQKSSKAYISKPNEKIDQSESGLKIHSLQCRIKELIKIQDTLIKNIEDIKISSIKTEQTDKKTILELREKLNLASSRISNLEDLLKNDGKDQLKKYIKDLEASYDKIKQENQTLISRFQVIDQDLHSIEFESKNMRDEIQTLKSQNSALQNEIINLKAQKVEDLKNVDRLSCENRVKDQKINELVDIINKCEGRIQDLKDLINSLSMNKYQDYSLKLDSSDMSYRILKLTKENEALKTQMSTRPTTTTNYYGKKNTTSTEKLVDSINLYSTIPHKRSKSVGKKFSYASSSKILKDLMNEIGLDSPYGLIEIYRKITKENKQAAKAVELFDKLMNLVEKFSPQGTFKKSPSVNKIWKWIKKLVDEFFKIKKDAENFEDTMRALAKVKCALNVVDNEDPVQVAGKIIMENEYLKLLLNKVKIIFRVNRKITLTELEGEIDKRL</sequence>
<organism evidence="3 4">
    <name type="scientific">Stentor coeruleus</name>
    <dbReference type="NCBI Taxonomy" id="5963"/>
    <lineage>
        <taxon>Eukaryota</taxon>
        <taxon>Sar</taxon>
        <taxon>Alveolata</taxon>
        <taxon>Ciliophora</taxon>
        <taxon>Postciliodesmatophora</taxon>
        <taxon>Heterotrichea</taxon>
        <taxon>Heterotrichida</taxon>
        <taxon>Stentoridae</taxon>
        <taxon>Stentor</taxon>
    </lineage>
</organism>
<dbReference type="Proteomes" id="UP000187209">
    <property type="component" value="Unassembled WGS sequence"/>
</dbReference>
<evidence type="ECO:0000313" key="4">
    <source>
        <dbReference type="Proteomes" id="UP000187209"/>
    </source>
</evidence>
<accession>A0A1R2BE63</accession>